<evidence type="ECO:0000256" key="6">
    <source>
        <dbReference type="ARBA" id="ARBA00023004"/>
    </source>
</evidence>
<keyword evidence="6 8" id="KW-0408">Iron</keyword>
<dbReference type="AlphaFoldDB" id="A0A369BSW9"/>
<evidence type="ECO:0000256" key="4">
    <source>
        <dbReference type="ARBA" id="ARBA00022723"/>
    </source>
</evidence>
<keyword evidence="3" id="KW-0004">4Fe-4S</keyword>
<reference evidence="10 11" key="1">
    <citation type="submission" date="2018-07" db="EMBL/GenBank/DDBJ databases">
        <title>Genomic Encyclopedia of Type Strains, Phase III (KMG-III): the genomes of soil and plant-associated and newly described type strains.</title>
        <authorList>
            <person name="Whitman W."/>
        </authorList>
    </citation>
    <scope>NUCLEOTIDE SEQUENCE [LARGE SCALE GENOMIC DNA]</scope>
    <source>
        <strain evidence="10 11">CECT 8333</strain>
    </source>
</reference>
<evidence type="ECO:0000313" key="10">
    <source>
        <dbReference type="EMBL" id="RCX22704.1"/>
    </source>
</evidence>
<keyword evidence="4 8" id="KW-0479">Metal-binding</keyword>
<feature type="domain" description="4Fe-4S ferredoxin-type" evidence="9">
    <location>
        <begin position="3"/>
        <end position="31"/>
    </location>
</feature>
<protein>
    <recommendedName>
        <fullName evidence="8">Ferredoxin</fullName>
    </recommendedName>
</protein>
<dbReference type="EMBL" id="QPJW01000001">
    <property type="protein sequence ID" value="RCX22704.1"/>
    <property type="molecule type" value="Genomic_DNA"/>
</dbReference>
<evidence type="ECO:0000259" key="9">
    <source>
        <dbReference type="PROSITE" id="PS51379"/>
    </source>
</evidence>
<dbReference type="OrthoDB" id="9801085at2"/>
<evidence type="ECO:0000256" key="3">
    <source>
        <dbReference type="ARBA" id="ARBA00022485"/>
    </source>
</evidence>
<comment type="cofactor">
    <cofactor evidence="1">
        <name>[4Fe-4S] cluster</name>
        <dbReference type="ChEBI" id="CHEBI:49883"/>
    </cofactor>
</comment>
<evidence type="ECO:0000313" key="11">
    <source>
        <dbReference type="Proteomes" id="UP000253090"/>
    </source>
</evidence>
<name>A0A369BSW9_9BACL</name>
<comment type="caution">
    <text evidence="10">The sequence shown here is derived from an EMBL/GenBank/DDBJ whole genome shotgun (WGS) entry which is preliminary data.</text>
</comment>
<organism evidence="10 11">
    <name type="scientific">Fontibacillus phaseoli</name>
    <dbReference type="NCBI Taxonomy" id="1416533"/>
    <lineage>
        <taxon>Bacteria</taxon>
        <taxon>Bacillati</taxon>
        <taxon>Bacillota</taxon>
        <taxon>Bacilli</taxon>
        <taxon>Bacillales</taxon>
        <taxon>Paenibacillaceae</taxon>
        <taxon>Fontibacillus</taxon>
    </lineage>
</organism>
<dbReference type="SUPFAM" id="SSF54862">
    <property type="entry name" value="4Fe-4S ferredoxins"/>
    <property type="match status" value="1"/>
</dbReference>
<dbReference type="Gene3D" id="3.30.70.20">
    <property type="match status" value="1"/>
</dbReference>
<dbReference type="InterPro" id="IPR017896">
    <property type="entry name" value="4Fe4S_Fe-S-bd"/>
</dbReference>
<evidence type="ECO:0000256" key="5">
    <source>
        <dbReference type="ARBA" id="ARBA00022982"/>
    </source>
</evidence>
<dbReference type="Pfam" id="PF13370">
    <property type="entry name" value="Fer4_13"/>
    <property type="match status" value="1"/>
</dbReference>
<comment type="function">
    <text evidence="8">Ferredoxins are iron-sulfur proteins that transfer electrons in a wide variety of metabolic reactions.</text>
</comment>
<dbReference type="GO" id="GO:0009055">
    <property type="term" value="F:electron transfer activity"/>
    <property type="evidence" value="ECO:0007669"/>
    <property type="project" value="UniProtKB-UniRule"/>
</dbReference>
<evidence type="ECO:0000256" key="8">
    <source>
        <dbReference type="RuleBase" id="RU368020"/>
    </source>
</evidence>
<keyword evidence="2 8" id="KW-0813">Transport</keyword>
<dbReference type="InterPro" id="IPR001080">
    <property type="entry name" value="3Fe4S_ferredoxin"/>
</dbReference>
<keyword evidence="5 8" id="KW-0249">Electron transport</keyword>
<dbReference type="PANTHER" id="PTHR39163">
    <property type="entry name" value="FERREDOXIN"/>
    <property type="match status" value="1"/>
</dbReference>
<dbReference type="InterPro" id="IPR052395">
    <property type="entry name" value="ET_Ferredoxin"/>
</dbReference>
<accession>A0A369BSW9</accession>
<evidence type="ECO:0000256" key="1">
    <source>
        <dbReference type="ARBA" id="ARBA00001966"/>
    </source>
</evidence>
<dbReference type="PRINTS" id="PR00352">
    <property type="entry name" value="3FE4SFRDOXIN"/>
</dbReference>
<evidence type="ECO:0000256" key="2">
    <source>
        <dbReference type="ARBA" id="ARBA00022448"/>
    </source>
</evidence>
<proteinExistence type="predicted"/>
<dbReference type="RefSeq" id="WP_114494664.1">
    <property type="nucleotide sequence ID" value="NZ_QPJW01000001.1"/>
</dbReference>
<dbReference type="PROSITE" id="PS51379">
    <property type="entry name" value="4FE4S_FER_2"/>
    <property type="match status" value="1"/>
</dbReference>
<evidence type="ECO:0000256" key="7">
    <source>
        <dbReference type="ARBA" id="ARBA00023014"/>
    </source>
</evidence>
<sequence>MNNFASVSQESCIACGACNSAAPEIFDLDDNGIAEVIYGGDSNRGITAIAKELLEELQEAIESCPTNCIQLSAVPFA</sequence>
<dbReference type="Proteomes" id="UP000253090">
    <property type="component" value="Unassembled WGS sequence"/>
</dbReference>
<keyword evidence="7 8" id="KW-0411">Iron-sulfur</keyword>
<dbReference type="GO" id="GO:0051539">
    <property type="term" value="F:4 iron, 4 sulfur cluster binding"/>
    <property type="evidence" value="ECO:0007669"/>
    <property type="project" value="UniProtKB-KW"/>
</dbReference>
<dbReference type="PANTHER" id="PTHR39163:SF1">
    <property type="entry name" value="FERREDOXIN"/>
    <property type="match status" value="1"/>
</dbReference>
<keyword evidence="11" id="KW-1185">Reference proteome</keyword>
<gene>
    <name evidence="10" type="ORF">DFP94_101285</name>
</gene>
<dbReference type="GO" id="GO:0005506">
    <property type="term" value="F:iron ion binding"/>
    <property type="evidence" value="ECO:0007669"/>
    <property type="project" value="UniProtKB-UniRule"/>
</dbReference>